<dbReference type="PANTHER" id="PTHR21255:SF7">
    <property type="entry name" value="DYNEIN LIGHT CHAIN TCTEX-TYPE PROTEIN 2B"/>
    <property type="match status" value="1"/>
</dbReference>
<evidence type="ECO:0008006" key="4">
    <source>
        <dbReference type="Google" id="ProtNLM"/>
    </source>
</evidence>
<dbReference type="OrthoDB" id="10260741at2759"/>
<dbReference type="Gene3D" id="3.30.1140.40">
    <property type="entry name" value="Tctex-1"/>
    <property type="match status" value="1"/>
</dbReference>
<reference evidence="2" key="1">
    <citation type="submission" date="2021-12" db="EMBL/GenBank/DDBJ databases">
        <authorList>
            <person name="King R."/>
        </authorList>
    </citation>
    <scope>NUCLEOTIDE SEQUENCE</scope>
</reference>
<dbReference type="GO" id="GO:0005868">
    <property type="term" value="C:cytoplasmic dynein complex"/>
    <property type="evidence" value="ECO:0007669"/>
    <property type="project" value="TreeGrafter"/>
</dbReference>
<keyword evidence="3" id="KW-1185">Reference proteome</keyword>
<dbReference type="Pfam" id="PF03645">
    <property type="entry name" value="Tctex-1"/>
    <property type="match status" value="1"/>
</dbReference>
<sequence>MDDDDDDLSNKRLSELTVQETQEVFKEQSHESILPQTYQIKPSLEEKFKEVPVKEIIRNILTETLGGKTYEAEKVKKLTISIANDVNTKIKELQMKRYRHIVQVIIGEMKGAGVKSGVRCIWDSECDGYTSEIFMNDYLFCVTTVFAVYFY</sequence>
<evidence type="ECO:0000256" key="1">
    <source>
        <dbReference type="ARBA" id="ARBA00005361"/>
    </source>
</evidence>
<gene>
    <name evidence="2" type="ORF">MELIAE_LOCUS511</name>
</gene>
<name>A0A9P0AR46_BRAAE</name>
<protein>
    <recommendedName>
        <fullName evidence="4">Dynein light chain</fullName>
    </recommendedName>
</protein>
<dbReference type="GO" id="GO:0005737">
    <property type="term" value="C:cytoplasm"/>
    <property type="evidence" value="ECO:0007669"/>
    <property type="project" value="TreeGrafter"/>
</dbReference>
<dbReference type="GO" id="GO:0007018">
    <property type="term" value="P:microtubule-based movement"/>
    <property type="evidence" value="ECO:0007669"/>
    <property type="project" value="TreeGrafter"/>
</dbReference>
<evidence type="ECO:0000313" key="3">
    <source>
        <dbReference type="Proteomes" id="UP001154078"/>
    </source>
</evidence>
<dbReference type="PANTHER" id="PTHR21255">
    <property type="entry name" value="T-COMPLEX-ASSOCIATED-TESTIS-EXPRESSED 1/ DYNEIN LIGHT CHAIN"/>
    <property type="match status" value="1"/>
</dbReference>
<comment type="similarity">
    <text evidence="1">Belongs to the dynein light chain Tctex-type family.</text>
</comment>
<dbReference type="EMBL" id="OV121132">
    <property type="protein sequence ID" value="CAH0546317.1"/>
    <property type="molecule type" value="Genomic_DNA"/>
</dbReference>
<dbReference type="FunFam" id="3.30.1140.40:FF:000003">
    <property type="entry name" value="tctex1 domain-containing protein 2"/>
    <property type="match status" value="1"/>
</dbReference>
<dbReference type="Proteomes" id="UP001154078">
    <property type="component" value="Chromosome 1"/>
</dbReference>
<evidence type="ECO:0000313" key="2">
    <source>
        <dbReference type="EMBL" id="CAH0546317.1"/>
    </source>
</evidence>
<proteinExistence type="inferred from homology"/>
<accession>A0A9P0AR46</accession>
<organism evidence="2 3">
    <name type="scientific">Brassicogethes aeneus</name>
    <name type="common">Rape pollen beetle</name>
    <name type="synonym">Meligethes aeneus</name>
    <dbReference type="NCBI Taxonomy" id="1431903"/>
    <lineage>
        <taxon>Eukaryota</taxon>
        <taxon>Metazoa</taxon>
        <taxon>Ecdysozoa</taxon>
        <taxon>Arthropoda</taxon>
        <taxon>Hexapoda</taxon>
        <taxon>Insecta</taxon>
        <taxon>Pterygota</taxon>
        <taxon>Neoptera</taxon>
        <taxon>Endopterygota</taxon>
        <taxon>Coleoptera</taxon>
        <taxon>Polyphaga</taxon>
        <taxon>Cucujiformia</taxon>
        <taxon>Nitidulidae</taxon>
        <taxon>Meligethinae</taxon>
        <taxon>Brassicogethes</taxon>
    </lineage>
</organism>
<dbReference type="InterPro" id="IPR038586">
    <property type="entry name" value="Tctex-1-like_sf"/>
</dbReference>
<dbReference type="AlphaFoldDB" id="A0A9P0AR46"/>
<dbReference type="InterPro" id="IPR005334">
    <property type="entry name" value="Tctex-1-like"/>
</dbReference>
<dbReference type="CDD" id="cd21459">
    <property type="entry name" value="DLC-like_TCTEX1D2"/>
    <property type="match status" value="1"/>
</dbReference>
<dbReference type="GO" id="GO:0045505">
    <property type="term" value="F:dynein intermediate chain binding"/>
    <property type="evidence" value="ECO:0007669"/>
    <property type="project" value="TreeGrafter"/>
</dbReference>